<keyword evidence="3" id="KW-0143">Chaperone</keyword>
<dbReference type="Proteomes" id="UP000198817">
    <property type="component" value="Unassembled WGS sequence"/>
</dbReference>
<dbReference type="GO" id="GO:0051539">
    <property type="term" value="F:4 iron, 4 sulfur cluster binding"/>
    <property type="evidence" value="ECO:0007669"/>
    <property type="project" value="UniProtKB-UniRule"/>
</dbReference>
<dbReference type="Pfam" id="PF04055">
    <property type="entry name" value="Radical_SAM"/>
    <property type="match status" value="1"/>
</dbReference>
<dbReference type="GO" id="GO:0046872">
    <property type="term" value="F:metal ion binding"/>
    <property type="evidence" value="ECO:0007669"/>
    <property type="project" value="UniProtKB-UniRule"/>
</dbReference>
<dbReference type="SFLD" id="SFLDF00562">
    <property type="entry name" value="HemN-like__clustered_with_heat"/>
    <property type="match status" value="1"/>
</dbReference>
<keyword evidence="3" id="KW-0479">Metal-binding</keyword>
<dbReference type="Gene3D" id="3.30.750.200">
    <property type="match status" value="1"/>
</dbReference>
<keyword evidence="6" id="KW-1185">Reference proteome</keyword>
<reference evidence="5 6" key="1">
    <citation type="submission" date="2016-10" db="EMBL/GenBank/DDBJ databases">
        <authorList>
            <person name="de Groot N.N."/>
        </authorList>
    </citation>
    <scope>NUCLEOTIDE SEQUENCE [LARGE SCALE GENOMIC DNA]</scope>
    <source>
        <strain evidence="5 6">KHGC13</strain>
    </source>
</reference>
<dbReference type="InterPro" id="IPR034505">
    <property type="entry name" value="Coproporphyrinogen-III_oxidase"/>
</dbReference>
<dbReference type="STRING" id="155865.SAMN05216515_10757"/>
<evidence type="ECO:0000256" key="2">
    <source>
        <dbReference type="ARBA" id="ARBA00017228"/>
    </source>
</evidence>
<keyword evidence="3" id="KW-0349">Heme</keyword>
<evidence type="ECO:0000256" key="3">
    <source>
        <dbReference type="RuleBase" id="RU364116"/>
    </source>
</evidence>
<keyword evidence="3" id="KW-0949">S-adenosyl-L-methionine</keyword>
<name>A0A1I7GEK4_9FIRM</name>
<dbReference type="SFLD" id="SFLDS00029">
    <property type="entry name" value="Radical_SAM"/>
    <property type="match status" value="1"/>
</dbReference>
<evidence type="ECO:0000313" key="6">
    <source>
        <dbReference type="Proteomes" id="UP000198817"/>
    </source>
</evidence>
<dbReference type="PANTHER" id="PTHR13932:SF5">
    <property type="entry name" value="RADICAL S-ADENOSYL METHIONINE DOMAIN-CONTAINING PROTEIN 1, MITOCHONDRIAL"/>
    <property type="match status" value="1"/>
</dbReference>
<dbReference type="InterPro" id="IPR010723">
    <property type="entry name" value="HemN_C"/>
</dbReference>
<evidence type="ECO:0000313" key="5">
    <source>
        <dbReference type="EMBL" id="SFU46848.1"/>
    </source>
</evidence>
<gene>
    <name evidence="5" type="ORF">SAMN05216508_10657</name>
</gene>
<protein>
    <recommendedName>
        <fullName evidence="2 3">Heme chaperone HemW</fullName>
    </recommendedName>
</protein>
<dbReference type="EMBL" id="FPBT01000006">
    <property type="protein sequence ID" value="SFU46848.1"/>
    <property type="molecule type" value="Genomic_DNA"/>
</dbReference>
<dbReference type="CDD" id="cd01335">
    <property type="entry name" value="Radical_SAM"/>
    <property type="match status" value="1"/>
</dbReference>
<feature type="domain" description="Radical SAM core" evidence="4">
    <location>
        <begin position="1"/>
        <end position="265"/>
    </location>
</feature>
<keyword evidence="3" id="KW-0004">4Fe-4S</keyword>
<dbReference type="GO" id="GO:0004109">
    <property type="term" value="F:coproporphyrinogen oxidase activity"/>
    <property type="evidence" value="ECO:0007669"/>
    <property type="project" value="InterPro"/>
</dbReference>
<dbReference type="SFLD" id="SFLDG01065">
    <property type="entry name" value="anaerobic_coproporphyrinogen-I"/>
    <property type="match status" value="1"/>
</dbReference>
<sequence length="404" mass="46138">MKKKLGIYIHIPFCLSRCGYCGFYSNSVGSGVVDVPVPMKGLPEPGGDPEISVVSLPAALVMKSYYEGILEEIDRTGKKYGDRYVADTIFFGGGTPSLLDPKWIRFMVERIREQFGLTPDAEITLESNPKTLDLKKLRQMRAAGVNRLSIGLQSLSPKVLGIMNRVHTPEDFLRCYHDARHAGFHNINVDIMFAVPGQSPADWTDTLDQVLALQPEHLSFYSLQIEEDTRFYEDYRAGRLALLDDETDRAMYHKGLERIRAAGYRHYEISNAAKPGFECRHNLKYWRFQEYLGLGAAASSFLKGRRITRASDLMYRSLPPAENHENSFEDDAGEYAFTALRLSEGIRYRDFKARFGRAFRDVFGERWGELDEFFRMGELTEDEEGLRLTEKGIDISNRIMEVFV</sequence>
<dbReference type="SUPFAM" id="SSF102114">
    <property type="entry name" value="Radical SAM enzymes"/>
    <property type="match status" value="1"/>
</dbReference>
<dbReference type="PROSITE" id="PS51918">
    <property type="entry name" value="RADICAL_SAM"/>
    <property type="match status" value="1"/>
</dbReference>
<dbReference type="InterPro" id="IPR007197">
    <property type="entry name" value="rSAM"/>
</dbReference>
<proteinExistence type="inferred from homology"/>
<keyword evidence="3" id="KW-0408">Iron</keyword>
<dbReference type="SMART" id="SM00729">
    <property type="entry name" value="Elp3"/>
    <property type="match status" value="1"/>
</dbReference>
<accession>A0A1I7GEK4</accession>
<dbReference type="InterPro" id="IPR004559">
    <property type="entry name" value="HemW-like"/>
</dbReference>
<comment type="function">
    <text evidence="3">Probably acts as a heme chaperone, transferring heme to an unknown acceptor. Binds one molecule of heme per monomer, possibly covalently. Binds 1 [4Fe-4S] cluster. The cluster is coordinated with 3 cysteines and an exchangeable S-adenosyl-L-methionine.</text>
</comment>
<evidence type="ECO:0000259" key="4">
    <source>
        <dbReference type="PROSITE" id="PS51918"/>
    </source>
</evidence>
<dbReference type="Pfam" id="PF06969">
    <property type="entry name" value="HemN_C"/>
    <property type="match status" value="1"/>
</dbReference>
<keyword evidence="3" id="KW-0963">Cytoplasm</keyword>
<dbReference type="RefSeq" id="WP_177207390.1">
    <property type="nucleotide sequence ID" value="NZ_FOWF01000007.1"/>
</dbReference>
<dbReference type="GO" id="GO:0006779">
    <property type="term" value="P:porphyrin-containing compound biosynthetic process"/>
    <property type="evidence" value="ECO:0007669"/>
    <property type="project" value="InterPro"/>
</dbReference>
<dbReference type="AlphaFoldDB" id="A0A1I7GEK4"/>
<dbReference type="InterPro" id="IPR006638">
    <property type="entry name" value="Elp3/MiaA/NifB-like_rSAM"/>
</dbReference>
<comment type="subcellular location">
    <subcellularLocation>
        <location evidence="3">Cytoplasm</location>
    </subcellularLocation>
</comment>
<comment type="similarity">
    <text evidence="1">Belongs to the anaerobic coproporphyrinogen-III oxidase family. HemW subfamily.</text>
</comment>
<dbReference type="PANTHER" id="PTHR13932">
    <property type="entry name" value="COPROPORPHYRINIGEN III OXIDASE"/>
    <property type="match status" value="1"/>
</dbReference>
<organism evidence="5 6">
    <name type="scientific">Eubacterium pyruvativorans</name>
    <dbReference type="NCBI Taxonomy" id="155865"/>
    <lineage>
        <taxon>Bacteria</taxon>
        <taxon>Bacillati</taxon>
        <taxon>Bacillota</taxon>
        <taxon>Clostridia</taxon>
        <taxon>Eubacteriales</taxon>
        <taxon>Eubacteriaceae</taxon>
        <taxon>Eubacterium</taxon>
    </lineage>
</organism>
<dbReference type="NCBIfam" id="TIGR00539">
    <property type="entry name" value="hemN_rel"/>
    <property type="match status" value="1"/>
</dbReference>
<evidence type="ECO:0000256" key="1">
    <source>
        <dbReference type="ARBA" id="ARBA00006100"/>
    </source>
</evidence>
<dbReference type="GO" id="GO:0005737">
    <property type="term" value="C:cytoplasm"/>
    <property type="evidence" value="ECO:0007669"/>
    <property type="project" value="UniProtKB-SubCell"/>
</dbReference>
<keyword evidence="3" id="KW-0411">Iron-sulfur</keyword>
<dbReference type="InterPro" id="IPR058240">
    <property type="entry name" value="rSAM_sf"/>
</dbReference>